<dbReference type="Pfam" id="PF13302">
    <property type="entry name" value="Acetyltransf_3"/>
    <property type="match status" value="1"/>
</dbReference>
<accession>A0A0R2TAF1</accession>
<name>A0A0R2TAF1_9GAMM</name>
<dbReference type="SUPFAM" id="SSF55729">
    <property type="entry name" value="Acyl-CoA N-acyltransferases (Nat)"/>
    <property type="match status" value="1"/>
</dbReference>
<dbReference type="EMBL" id="LICD01000010">
    <property type="protein sequence ID" value="KRO84188.1"/>
    <property type="molecule type" value="Genomic_DNA"/>
</dbReference>
<evidence type="ECO:0000259" key="1">
    <source>
        <dbReference type="PROSITE" id="PS51186"/>
    </source>
</evidence>
<proteinExistence type="predicted"/>
<dbReference type="InterPro" id="IPR000182">
    <property type="entry name" value="GNAT_dom"/>
</dbReference>
<feature type="domain" description="N-acetyltransferase" evidence="1">
    <location>
        <begin position="11"/>
        <end position="179"/>
    </location>
</feature>
<dbReference type="AlphaFoldDB" id="A0A0R2TAF1"/>
<dbReference type="Gene3D" id="3.40.630.30">
    <property type="match status" value="1"/>
</dbReference>
<dbReference type="PANTHER" id="PTHR43792:SF1">
    <property type="entry name" value="N-ACETYLTRANSFERASE DOMAIN-CONTAINING PROTEIN"/>
    <property type="match status" value="1"/>
</dbReference>
<evidence type="ECO:0000313" key="2">
    <source>
        <dbReference type="EMBL" id="KRO84188.1"/>
    </source>
</evidence>
<dbReference type="InterPro" id="IPR051531">
    <property type="entry name" value="N-acetyltransferase"/>
</dbReference>
<evidence type="ECO:0000313" key="3">
    <source>
        <dbReference type="Proteomes" id="UP000051242"/>
    </source>
</evidence>
<dbReference type="InterPro" id="IPR016181">
    <property type="entry name" value="Acyl_CoA_acyltransferase"/>
</dbReference>
<dbReference type="PROSITE" id="PS51186">
    <property type="entry name" value="GNAT"/>
    <property type="match status" value="1"/>
</dbReference>
<comment type="caution">
    <text evidence="2">The sequence shown here is derived from an EMBL/GenBank/DDBJ whole genome shotgun (WGS) entry which is preliminary data.</text>
</comment>
<sequence length="187" mass="20895">MLPERIHTQRLILRPLDNSDADDVLEYQSHSEVTQFVPWRPRTNEEGKPAAIIRKTSTFERKGDALVVGWELQAESKVIGQNILTLTSADERTANIGWVTNPHYWRNGYAAEATGAVIEQAFRLADLNRIDAHIDQRNPNSAALARRLGMTLEGVFKGASFIKGDGGWCDMWLYSIFAPGEESVIGV</sequence>
<protein>
    <recommendedName>
        <fullName evidence="1">N-acetyltransferase domain-containing protein</fullName>
    </recommendedName>
</protein>
<dbReference type="Proteomes" id="UP000051242">
    <property type="component" value="Unassembled WGS sequence"/>
</dbReference>
<dbReference type="PANTHER" id="PTHR43792">
    <property type="entry name" value="GNAT FAMILY, PUTATIVE (AFU_ORTHOLOGUE AFUA_3G00765)-RELATED-RELATED"/>
    <property type="match status" value="1"/>
</dbReference>
<organism evidence="2 3">
    <name type="scientific">OM182 bacterium BACL3 MAG-120619-bin3</name>
    <dbReference type="NCBI Taxonomy" id="1655593"/>
    <lineage>
        <taxon>Bacteria</taxon>
        <taxon>Pseudomonadati</taxon>
        <taxon>Pseudomonadota</taxon>
        <taxon>Gammaproteobacteria</taxon>
        <taxon>OMG group</taxon>
        <taxon>OM182 clade</taxon>
    </lineage>
</organism>
<reference evidence="2 3" key="1">
    <citation type="submission" date="2015-10" db="EMBL/GenBank/DDBJ databases">
        <title>Metagenome-Assembled Genomes uncover a global brackish microbiome.</title>
        <authorList>
            <person name="Hugerth L.W."/>
            <person name="Larsson J."/>
            <person name="Alneberg J."/>
            <person name="Lindh M.V."/>
            <person name="Legrand C."/>
            <person name="Pinhassi J."/>
            <person name="Andersson A.F."/>
        </authorList>
    </citation>
    <scope>NUCLEOTIDE SEQUENCE [LARGE SCALE GENOMIC DNA]</scope>
    <source>
        <strain evidence="2">BACL22 MAG-120619-bin3</strain>
    </source>
</reference>
<dbReference type="GO" id="GO:0016747">
    <property type="term" value="F:acyltransferase activity, transferring groups other than amino-acyl groups"/>
    <property type="evidence" value="ECO:0007669"/>
    <property type="project" value="InterPro"/>
</dbReference>
<gene>
    <name evidence="2" type="ORF">ABR85_04390</name>
</gene>